<evidence type="ECO:0000313" key="7">
    <source>
        <dbReference type="Proteomes" id="UP001141806"/>
    </source>
</evidence>
<dbReference type="EMBL" id="JAMYWD010000007">
    <property type="protein sequence ID" value="KAJ4965291.1"/>
    <property type="molecule type" value="Genomic_DNA"/>
</dbReference>
<keyword evidence="7" id="KW-1185">Reference proteome</keyword>
<evidence type="ECO:0000256" key="1">
    <source>
        <dbReference type="ARBA" id="ARBA00008601"/>
    </source>
</evidence>
<evidence type="ECO:0000256" key="3">
    <source>
        <dbReference type="ARBA" id="ARBA00022801"/>
    </source>
</evidence>
<dbReference type="GO" id="GO:0033550">
    <property type="term" value="F:MAP kinase tyrosine phosphatase activity"/>
    <property type="evidence" value="ECO:0007669"/>
    <property type="project" value="TreeGrafter"/>
</dbReference>
<proteinExistence type="inferred from homology"/>
<evidence type="ECO:0000313" key="6">
    <source>
        <dbReference type="EMBL" id="KAJ4965291.1"/>
    </source>
</evidence>
<keyword evidence="4" id="KW-0904">Protein phosphatase</keyword>
<comment type="caution">
    <text evidence="6">The sequence shown here is derived from an EMBL/GenBank/DDBJ whole genome shotgun (WGS) entry which is preliminary data.</text>
</comment>
<dbReference type="GO" id="GO:0008330">
    <property type="term" value="F:protein tyrosine/threonine phosphatase activity"/>
    <property type="evidence" value="ECO:0007669"/>
    <property type="project" value="TreeGrafter"/>
</dbReference>
<protein>
    <recommendedName>
        <fullName evidence="2">protein-tyrosine-phosphatase</fullName>
        <ecNumber evidence="2">3.1.3.48</ecNumber>
    </recommendedName>
</protein>
<gene>
    <name evidence="6" type="ORF">NE237_017140</name>
</gene>
<dbReference type="PANTHER" id="PTHR10159">
    <property type="entry name" value="DUAL SPECIFICITY PROTEIN PHOSPHATASE"/>
    <property type="match status" value="1"/>
</dbReference>
<feature type="domain" description="Dual specificity phosphatase catalytic" evidence="5">
    <location>
        <begin position="13"/>
        <end position="62"/>
    </location>
</feature>
<accession>A0A9Q0K7G3</accession>
<dbReference type="CDD" id="cd14498">
    <property type="entry name" value="DSP"/>
    <property type="match status" value="1"/>
</dbReference>
<dbReference type="AlphaFoldDB" id="A0A9Q0K7G3"/>
<evidence type="ECO:0000259" key="5">
    <source>
        <dbReference type="Pfam" id="PF00782"/>
    </source>
</evidence>
<dbReference type="EC" id="3.1.3.48" evidence="2"/>
<dbReference type="GO" id="GO:0005737">
    <property type="term" value="C:cytoplasm"/>
    <property type="evidence" value="ECO:0007669"/>
    <property type="project" value="TreeGrafter"/>
</dbReference>
<dbReference type="PANTHER" id="PTHR10159:SF511">
    <property type="entry name" value="DUAL SPECIFICITY PROTEIN PHOSPHATASE 1"/>
    <property type="match status" value="1"/>
</dbReference>
<dbReference type="InterPro" id="IPR000340">
    <property type="entry name" value="Dual-sp_phosphatase_cat-dom"/>
</dbReference>
<evidence type="ECO:0000256" key="2">
    <source>
        <dbReference type="ARBA" id="ARBA00013064"/>
    </source>
</evidence>
<dbReference type="GO" id="GO:0017017">
    <property type="term" value="F:MAP kinase tyrosine/serine/threonine phosphatase activity"/>
    <property type="evidence" value="ECO:0007669"/>
    <property type="project" value="TreeGrafter"/>
</dbReference>
<dbReference type="Gene3D" id="3.90.190.10">
    <property type="entry name" value="Protein tyrosine phosphatase superfamily"/>
    <property type="match status" value="1"/>
</dbReference>
<dbReference type="Proteomes" id="UP001141806">
    <property type="component" value="Unassembled WGS sequence"/>
</dbReference>
<dbReference type="GO" id="GO:0043409">
    <property type="term" value="P:negative regulation of MAPK cascade"/>
    <property type="evidence" value="ECO:0007669"/>
    <property type="project" value="TreeGrafter"/>
</dbReference>
<comment type="similarity">
    <text evidence="1">Belongs to the protein-tyrosine phosphatase family. Non-receptor class dual specificity subfamily.</text>
</comment>
<dbReference type="InterPro" id="IPR029021">
    <property type="entry name" value="Prot-tyrosine_phosphatase-like"/>
</dbReference>
<evidence type="ECO:0000256" key="4">
    <source>
        <dbReference type="ARBA" id="ARBA00022912"/>
    </source>
</evidence>
<dbReference type="Pfam" id="PF00782">
    <property type="entry name" value="DSPc"/>
    <property type="match status" value="1"/>
</dbReference>
<dbReference type="OrthoDB" id="10252009at2759"/>
<organism evidence="6 7">
    <name type="scientific">Protea cynaroides</name>
    <dbReference type="NCBI Taxonomy" id="273540"/>
    <lineage>
        <taxon>Eukaryota</taxon>
        <taxon>Viridiplantae</taxon>
        <taxon>Streptophyta</taxon>
        <taxon>Embryophyta</taxon>
        <taxon>Tracheophyta</taxon>
        <taxon>Spermatophyta</taxon>
        <taxon>Magnoliopsida</taxon>
        <taxon>Proteales</taxon>
        <taxon>Proteaceae</taxon>
        <taxon>Protea</taxon>
    </lineage>
</organism>
<sequence length="117" mass="13062">MVRYASGSGEFQNHIVFLVILVADREDTDIAQYFDECLDFIDEAKGIGGGVLVHCFVGRSRSLISPPRQTGLVVVCERLTLGGWQFKYTIENLLVSFVVCKQRCKTQKPAVVLPLLQ</sequence>
<name>A0A9Q0K7G3_9MAGN</name>
<reference evidence="6" key="1">
    <citation type="journal article" date="2023" name="Plant J.">
        <title>The genome of the king protea, Protea cynaroides.</title>
        <authorList>
            <person name="Chang J."/>
            <person name="Duong T.A."/>
            <person name="Schoeman C."/>
            <person name="Ma X."/>
            <person name="Roodt D."/>
            <person name="Barker N."/>
            <person name="Li Z."/>
            <person name="Van de Peer Y."/>
            <person name="Mizrachi E."/>
        </authorList>
    </citation>
    <scope>NUCLEOTIDE SEQUENCE</scope>
    <source>
        <tissue evidence="6">Young leaves</tissue>
    </source>
</reference>
<keyword evidence="3" id="KW-0378">Hydrolase</keyword>
<dbReference type="SUPFAM" id="SSF52799">
    <property type="entry name" value="(Phosphotyrosine protein) phosphatases II"/>
    <property type="match status" value="1"/>
</dbReference>